<organism evidence="2 3">
    <name type="scientific">Sorlinia euscelidii</name>
    <dbReference type="NCBI Taxonomy" id="3081148"/>
    <lineage>
        <taxon>Bacteria</taxon>
        <taxon>Pseudomonadati</taxon>
        <taxon>Pseudomonadota</taxon>
        <taxon>Alphaproteobacteria</taxon>
        <taxon>Acetobacterales</taxon>
        <taxon>Acetobacteraceae</taxon>
        <taxon>Sorlinia</taxon>
    </lineage>
</organism>
<dbReference type="InterPro" id="IPR002711">
    <property type="entry name" value="HNH"/>
</dbReference>
<protein>
    <recommendedName>
        <fullName evidence="1">HNH nuclease domain-containing protein</fullName>
    </recommendedName>
</protein>
<evidence type="ECO:0000259" key="1">
    <source>
        <dbReference type="SMART" id="SM00507"/>
    </source>
</evidence>
<comment type="caution">
    <text evidence="2">The sequence shown here is derived from an EMBL/GenBank/DDBJ whole genome shotgun (WGS) entry which is preliminary data.</text>
</comment>
<sequence length="138" mass="15610">MKCLQPRIPARTTAIAPVSKKIAAPIYHSMRWRSLMRYLFRIRGRRCQHCGRSDGRIFGDHIIELRDGGAAFDANNVQLLCGSCHTKKTAMMKAARAVAHPPSPTRGGRENSTRFEGAVTAQGLTRKKFFPEQKKRRF</sequence>
<dbReference type="Pfam" id="PF01844">
    <property type="entry name" value="HNH"/>
    <property type="match status" value="1"/>
</dbReference>
<feature type="domain" description="HNH nuclease" evidence="1">
    <location>
        <begin position="35"/>
        <end position="86"/>
    </location>
</feature>
<dbReference type="InterPro" id="IPR003615">
    <property type="entry name" value="HNH_nuc"/>
</dbReference>
<dbReference type="CDD" id="cd00085">
    <property type="entry name" value="HNHc"/>
    <property type="match status" value="1"/>
</dbReference>
<evidence type="ECO:0000313" key="3">
    <source>
        <dbReference type="Proteomes" id="UP001312908"/>
    </source>
</evidence>
<dbReference type="Proteomes" id="UP001312908">
    <property type="component" value="Unassembled WGS sequence"/>
</dbReference>
<dbReference type="Gene3D" id="1.10.30.50">
    <property type="match status" value="1"/>
</dbReference>
<keyword evidence="3" id="KW-1185">Reference proteome</keyword>
<accession>A0ABU7U1W4</accession>
<dbReference type="EMBL" id="JAWJZY010000003">
    <property type="protein sequence ID" value="MEE8658865.1"/>
    <property type="molecule type" value="Genomic_DNA"/>
</dbReference>
<dbReference type="SMART" id="SM00507">
    <property type="entry name" value="HNHc"/>
    <property type="match status" value="1"/>
</dbReference>
<proteinExistence type="predicted"/>
<gene>
    <name evidence="2" type="ORF">DOFOFD_07555</name>
</gene>
<reference evidence="2 3" key="1">
    <citation type="submission" date="2023-10" db="EMBL/GenBank/DDBJ databases">
        <title>Sorlinia euscelidii gen. nov., sp. nov., an acetic acid bacteria isolated from the gut of Euscelidius variegatus emitter.</title>
        <authorList>
            <person name="Michoud G."/>
            <person name="Marasco R."/>
            <person name="Seferji K."/>
            <person name="Gonella E."/>
            <person name="Garuglieri E."/>
            <person name="Alma A."/>
            <person name="Mapelli F."/>
            <person name="Borin S."/>
            <person name="Daffonchio D."/>
            <person name="Crotti E."/>
        </authorList>
    </citation>
    <scope>NUCLEOTIDE SEQUENCE [LARGE SCALE GENOMIC DNA]</scope>
    <source>
        <strain evidence="2 3">EV16P</strain>
    </source>
</reference>
<name>A0ABU7U1W4_9PROT</name>
<evidence type="ECO:0000313" key="2">
    <source>
        <dbReference type="EMBL" id="MEE8658865.1"/>
    </source>
</evidence>